<gene>
    <name evidence="2" type="ORF">SPF06_00925</name>
</gene>
<evidence type="ECO:0000313" key="2">
    <source>
        <dbReference type="EMBL" id="MEA5453273.1"/>
    </source>
</evidence>
<name>A0ABU5T0U3_9MICC</name>
<protein>
    <submittedName>
        <fullName evidence="2">Uncharacterized protein</fullName>
    </submittedName>
</protein>
<proteinExistence type="predicted"/>
<dbReference type="EMBL" id="JAYGGQ010000001">
    <property type="protein sequence ID" value="MEA5453273.1"/>
    <property type="molecule type" value="Genomic_DNA"/>
</dbReference>
<sequence>MIFWLFLSILTLAVIIALASGATEPYTGGLLMAFMYALLTTMVGGAVLGAAWAGLWCLIPAPDVQTGHETHSLRALATSSTINSKFGGSFMLSYGYVKGERVLNYVAEDGSAVTVRQAFADHAVIYEDGGRSVEVTHTAKANGWLAPWTEARPDSYVFHVPAGSIQSDYTIQNQ</sequence>
<reference evidence="2 3" key="1">
    <citation type="submission" date="2023-12" db="EMBL/GenBank/DDBJ databases">
        <title>Sinomonas terricola sp. nov, isolated from litchi orchard soil in Guangdong, PR China.</title>
        <authorList>
            <person name="Jiaxin W."/>
            <person name="Yang Z."/>
            <person name="Honghui Z."/>
        </authorList>
    </citation>
    <scope>NUCLEOTIDE SEQUENCE [LARGE SCALE GENOMIC DNA]</scope>
    <source>
        <strain evidence="2 3">JGH33</strain>
    </source>
</reference>
<accession>A0ABU5T0U3</accession>
<evidence type="ECO:0000256" key="1">
    <source>
        <dbReference type="SAM" id="Phobius"/>
    </source>
</evidence>
<organism evidence="2 3">
    <name type="scientific">Sinomonas terricola</name>
    <dbReference type="NCBI Taxonomy" id="3110330"/>
    <lineage>
        <taxon>Bacteria</taxon>
        <taxon>Bacillati</taxon>
        <taxon>Actinomycetota</taxon>
        <taxon>Actinomycetes</taxon>
        <taxon>Micrococcales</taxon>
        <taxon>Micrococcaceae</taxon>
        <taxon>Sinomonas</taxon>
    </lineage>
</organism>
<keyword evidence="1" id="KW-0812">Transmembrane</keyword>
<dbReference type="RefSeq" id="WP_323277043.1">
    <property type="nucleotide sequence ID" value="NZ_JAYGGQ010000001.1"/>
</dbReference>
<comment type="caution">
    <text evidence="2">The sequence shown here is derived from an EMBL/GenBank/DDBJ whole genome shotgun (WGS) entry which is preliminary data.</text>
</comment>
<dbReference type="Proteomes" id="UP001304769">
    <property type="component" value="Unassembled WGS sequence"/>
</dbReference>
<keyword evidence="1" id="KW-0472">Membrane</keyword>
<keyword evidence="3" id="KW-1185">Reference proteome</keyword>
<keyword evidence="1" id="KW-1133">Transmembrane helix</keyword>
<feature type="transmembrane region" description="Helical" evidence="1">
    <location>
        <begin position="31"/>
        <end position="59"/>
    </location>
</feature>
<evidence type="ECO:0000313" key="3">
    <source>
        <dbReference type="Proteomes" id="UP001304769"/>
    </source>
</evidence>